<gene>
    <name evidence="6" type="ORF">C2845_PM06G07660</name>
</gene>
<comment type="caution">
    <text evidence="6">The sequence shown here is derived from an EMBL/GenBank/DDBJ whole genome shotgun (WGS) entry which is preliminary data.</text>
</comment>
<dbReference type="InterPro" id="IPR052610">
    <property type="entry name" value="bHLH_transcription_regulator"/>
</dbReference>
<feature type="coiled-coil region" evidence="4">
    <location>
        <begin position="145"/>
        <end position="172"/>
    </location>
</feature>
<dbReference type="SUPFAM" id="SSF47459">
    <property type="entry name" value="HLH, helix-loop-helix DNA-binding domain"/>
    <property type="match status" value="1"/>
</dbReference>
<reference evidence="7" key="1">
    <citation type="journal article" date="2019" name="Nat. Commun.">
        <title>The genome of broomcorn millet.</title>
        <authorList>
            <person name="Zou C."/>
            <person name="Miki D."/>
            <person name="Li D."/>
            <person name="Tang Q."/>
            <person name="Xiao L."/>
            <person name="Rajput S."/>
            <person name="Deng P."/>
            <person name="Jia W."/>
            <person name="Huang R."/>
            <person name="Zhang M."/>
            <person name="Sun Y."/>
            <person name="Hu J."/>
            <person name="Fu X."/>
            <person name="Schnable P.S."/>
            <person name="Li F."/>
            <person name="Zhang H."/>
            <person name="Feng B."/>
            <person name="Zhu X."/>
            <person name="Liu R."/>
            <person name="Schnable J.C."/>
            <person name="Zhu J.-K."/>
            <person name="Zhang H."/>
        </authorList>
    </citation>
    <scope>NUCLEOTIDE SEQUENCE [LARGE SCALE GENOMIC DNA]</scope>
</reference>
<feature type="compositionally biased region" description="Low complexity" evidence="5">
    <location>
        <begin position="190"/>
        <end position="212"/>
    </location>
</feature>
<dbReference type="InterPro" id="IPR045239">
    <property type="entry name" value="bHLH95_bHLH"/>
</dbReference>
<dbReference type="PANTHER" id="PTHR45959">
    <property type="entry name" value="BHLH TRANSCRIPTION FACTOR"/>
    <property type="match status" value="1"/>
</dbReference>
<evidence type="ECO:0000256" key="1">
    <source>
        <dbReference type="ARBA" id="ARBA00005510"/>
    </source>
</evidence>
<feature type="region of interest" description="Disordered" evidence="5">
    <location>
        <begin position="190"/>
        <end position="216"/>
    </location>
</feature>
<keyword evidence="3" id="KW-0804">Transcription</keyword>
<sequence>MEDSSMFMQWAMDTLLNEHPEPAIIGNGCGDGEATFPSLQALRDASHAVEMVRELMADEAHDAANSWSSGDGDITDGGGGGSGTTVRAPAAARDDNHGSRPQSQCSFRRAPPPSSNTNLPLVSWNFVTSSAQPGSGGMMDKATILSDAAKYVKELQQRLKALEEEAAAAGSNARSNETVVRVKKPCNAAAAAADENGSPSSTSASSGPPATGKPALPEIQARFSDKSAMVRIHCGSGKGVAVTVLAEVEDLGLSIVHANVEEGFTVTAEEIVDRLNSALSHQHSNCNGTEETGN</sequence>
<dbReference type="InterPro" id="IPR036638">
    <property type="entry name" value="HLH_DNA-bd_sf"/>
</dbReference>
<dbReference type="AlphaFoldDB" id="A0A3L6R637"/>
<dbReference type="GO" id="GO:0046983">
    <property type="term" value="F:protein dimerization activity"/>
    <property type="evidence" value="ECO:0007669"/>
    <property type="project" value="InterPro"/>
</dbReference>
<evidence type="ECO:0000256" key="5">
    <source>
        <dbReference type="SAM" id="MobiDB-lite"/>
    </source>
</evidence>
<comment type="similarity">
    <text evidence="1">Belongs to the bHLH protein family.</text>
</comment>
<evidence type="ECO:0000256" key="4">
    <source>
        <dbReference type="SAM" id="Coils"/>
    </source>
</evidence>
<keyword evidence="4" id="KW-0175">Coiled coil</keyword>
<name>A0A3L6R637_PANMI</name>
<evidence type="ECO:0000256" key="2">
    <source>
        <dbReference type="ARBA" id="ARBA00023015"/>
    </source>
</evidence>
<dbReference type="PANTHER" id="PTHR45959:SF53">
    <property type="entry name" value="BHLH DOMAIN-CONTAINING PROTEIN"/>
    <property type="match status" value="1"/>
</dbReference>
<evidence type="ECO:0000313" key="6">
    <source>
        <dbReference type="EMBL" id="RLM97785.1"/>
    </source>
</evidence>
<dbReference type="Proteomes" id="UP000275267">
    <property type="component" value="Unassembled WGS sequence"/>
</dbReference>
<dbReference type="EMBL" id="PQIB02000009">
    <property type="protein sequence ID" value="RLM97785.1"/>
    <property type="molecule type" value="Genomic_DNA"/>
</dbReference>
<keyword evidence="2" id="KW-0805">Transcription regulation</keyword>
<accession>A0A3L6R637</accession>
<organism evidence="6 7">
    <name type="scientific">Panicum miliaceum</name>
    <name type="common">Proso millet</name>
    <name type="synonym">Broomcorn millet</name>
    <dbReference type="NCBI Taxonomy" id="4540"/>
    <lineage>
        <taxon>Eukaryota</taxon>
        <taxon>Viridiplantae</taxon>
        <taxon>Streptophyta</taxon>
        <taxon>Embryophyta</taxon>
        <taxon>Tracheophyta</taxon>
        <taxon>Spermatophyta</taxon>
        <taxon>Magnoliopsida</taxon>
        <taxon>Liliopsida</taxon>
        <taxon>Poales</taxon>
        <taxon>Poaceae</taxon>
        <taxon>PACMAD clade</taxon>
        <taxon>Panicoideae</taxon>
        <taxon>Panicodae</taxon>
        <taxon>Paniceae</taxon>
        <taxon>Panicinae</taxon>
        <taxon>Panicum</taxon>
        <taxon>Panicum sect. Panicum</taxon>
    </lineage>
</organism>
<dbReference type="STRING" id="4540.A0A3L6R637"/>
<feature type="region of interest" description="Disordered" evidence="5">
    <location>
        <begin position="62"/>
        <end position="121"/>
    </location>
</feature>
<evidence type="ECO:0000313" key="7">
    <source>
        <dbReference type="Proteomes" id="UP000275267"/>
    </source>
</evidence>
<proteinExistence type="inferred from homology"/>
<evidence type="ECO:0000256" key="3">
    <source>
        <dbReference type="ARBA" id="ARBA00023163"/>
    </source>
</evidence>
<protein>
    <submittedName>
        <fullName evidence="6">Transcription factor bHLH18-like</fullName>
    </submittedName>
</protein>
<dbReference type="Gene3D" id="4.10.280.10">
    <property type="entry name" value="Helix-loop-helix DNA-binding domain"/>
    <property type="match status" value="1"/>
</dbReference>
<keyword evidence="7" id="KW-1185">Reference proteome</keyword>
<dbReference type="OrthoDB" id="690068at2759"/>
<dbReference type="CDD" id="cd11393">
    <property type="entry name" value="bHLH_AtbHLH_like"/>
    <property type="match status" value="1"/>
</dbReference>